<keyword evidence="4" id="KW-1185">Reference proteome</keyword>
<dbReference type="Gene3D" id="2.40.160.10">
    <property type="entry name" value="Porin"/>
    <property type="match status" value="1"/>
</dbReference>
<dbReference type="Pfam" id="PF13609">
    <property type="entry name" value="Porin_4"/>
    <property type="match status" value="1"/>
</dbReference>
<evidence type="ECO:0000313" key="3">
    <source>
        <dbReference type="EMBL" id="WOI32338.1"/>
    </source>
</evidence>
<protein>
    <submittedName>
        <fullName evidence="3">Porin</fullName>
    </submittedName>
</protein>
<dbReference type="RefSeq" id="WP_317384743.1">
    <property type="nucleotide sequence ID" value="NZ_CP136704.1"/>
</dbReference>
<feature type="signal peptide" evidence="1">
    <location>
        <begin position="1"/>
        <end position="19"/>
    </location>
</feature>
<keyword evidence="1" id="KW-0732">Signal</keyword>
<gene>
    <name evidence="3" type="ORF">R1T40_15410</name>
</gene>
<organism evidence="3 4">
    <name type="scientific">Tritonibacter scottomollicae</name>
    <name type="common">Epibacterium scottomollicae</name>
    <dbReference type="NCBI Taxonomy" id="483013"/>
    <lineage>
        <taxon>Bacteria</taxon>
        <taxon>Pseudomonadati</taxon>
        <taxon>Pseudomonadota</taxon>
        <taxon>Alphaproteobacteria</taxon>
        <taxon>Rhodobacterales</taxon>
        <taxon>Paracoccaceae</taxon>
        <taxon>Tritonibacter</taxon>
    </lineage>
</organism>
<dbReference type="Proteomes" id="UP001302666">
    <property type="component" value="Chromosome"/>
</dbReference>
<accession>A0ABZ0HC04</accession>
<reference evidence="3 4" key="1">
    <citation type="submission" date="2023-10" db="EMBL/GenBank/DDBJ databases">
        <title>Eight complete genome sequences of bacteria isolated from laboratory stock of Giant Kelp gametophytes.</title>
        <authorList>
            <person name="Tolentino B."/>
            <person name="Nuzhdin S."/>
        </authorList>
    </citation>
    <scope>NUCLEOTIDE SEQUENCE [LARGE SCALE GENOMIC DNA]</scope>
    <source>
        <strain evidence="3 4">LC.270.F.C4</strain>
    </source>
</reference>
<evidence type="ECO:0000256" key="1">
    <source>
        <dbReference type="SAM" id="SignalP"/>
    </source>
</evidence>
<evidence type="ECO:0000313" key="4">
    <source>
        <dbReference type="Proteomes" id="UP001302666"/>
    </source>
</evidence>
<dbReference type="EMBL" id="CP136704">
    <property type="protein sequence ID" value="WOI32338.1"/>
    <property type="molecule type" value="Genomic_DNA"/>
</dbReference>
<evidence type="ECO:0000259" key="2">
    <source>
        <dbReference type="Pfam" id="PF13609"/>
    </source>
</evidence>
<name>A0ABZ0HC04_TRISK</name>
<feature type="chain" id="PRO_5047156406" evidence="1">
    <location>
        <begin position="20"/>
        <end position="325"/>
    </location>
</feature>
<dbReference type="InterPro" id="IPR033900">
    <property type="entry name" value="Gram_neg_porin_domain"/>
</dbReference>
<dbReference type="InterPro" id="IPR023614">
    <property type="entry name" value="Porin_dom_sf"/>
</dbReference>
<sequence length="325" mass="33186">MKKILFASTALVATAGVAAAELTIGGSARFGLAYNEAETNETRIEQRMRVNITGIAETDAGVKLEARFRLEANEDDHENSISGKGPGAAGFAVSFGGLRVDVGNVSNVLDSGDQVDYYGYGIGFTSFLEANSNFNGPATGFGAGSADATTIKARYTVGDFSASLSYKETRAQARTATTLWSAATGGTSTVVYNDDAVAADEEYQLGLGYTLANGMSLGAVYSDSDIAGDYWVIGLNGTAGAIGYTVMVGDGDNQQDTSISASMNYEVSSATSIRALVADGGMTGADTAYGIGFRHGLGGGVTLAGGVGSDSSSNTKADLGVSFSF</sequence>
<feature type="domain" description="Porin" evidence="2">
    <location>
        <begin position="7"/>
        <end position="314"/>
    </location>
</feature>
<proteinExistence type="predicted"/>
<dbReference type="SUPFAM" id="SSF56935">
    <property type="entry name" value="Porins"/>
    <property type="match status" value="1"/>
</dbReference>